<protein>
    <submittedName>
        <fullName evidence="2">Uncharacterized protein</fullName>
    </submittedName>
</protein>
<feature type="compositionally biased region" description="Basic and acidic residues" evidence="1">
    <location>
        <begin position="41"/>
        <end position="53"/>
    </location>
</feature>
<sequence>MRVALLLVGLGTLAAMELEAPPRMTEPVNEPPAQATTGLRPSHDTLTKADRLEIPQFRAPPQPLSSSQLMHPPDHTAIVAQAPSKIIEQQKGNASGNSAIMLPRPRPRHGTSKANAGASGPKPVAEAKPCRSGAFESLFKVLNLQTRCQT</sequence>
<dbReference type="OrthoDB" id="8229457at2"/>
<evidence type="ECO:0000313" key="3">
    <source>
        <dbReference type="Proteomes" id="UP000324853"/>
    </source>
</evidence>
<evidence type="ECO:0000313" key="2">
    <source>
        <dbReference type="EMBL" id="TYL80762.1"/>
    </source>
</evidence>
<reference evidence="2 3" key="1">
    <citation type="submission" date="2019-08" db="EMBL/GenBank/DDBJ databases">
        <title>Bradyrhizobium hipponensis sp. nov., a rhizobium isolated from a Lupinus angustifolius root nodule in Tunisia.</title>
        <authorList>
            <person name="Off K."/>
            <person name="Rejili M."/>
            <person name="Mars M."/>
            <person name="Brachmann A."/>
            <person name="Marin M."/>
        </authorList>
    </citation>
    <scope>NUCLEOTIDE SEQUENCE [LARGE SCALE GENOMIC DNA]</scope>
    <source>
        <strain evidence="2 3">CTAW11</strain>
    </source>
</reference>
<feature type="region of interest" description="Disordered" evidence="1">
    <location>
        <begin position="89"/>
        <end position="128"/>
    </location>
</feature>
<evidence type="ECO:0000256" key="1">
    <source>
        <dbReference type="SAM" id="MobiDB-lite"/>
    </source>
</evidence>
<feature type="region of interest" description="Disordered" evidence="1">
    <location>
        <begin position="23"/>
        <end position="71"/>
    </location>
</feature>
<organism evidence="2 3">
    <name type="scientific">Bradyrhizobium cytisi</name>
    <dbReference type="NCBI Taxonomy" id="515489"/>
    <lineage>
        <taxon>Bacteria</taxon>
        <taxon>Pseudomonadati</taxon>
        <taxon>Pseudomonadota</taxon>
        <taxon>Alphaproteobacteria</taxon>
        <taxon>Hyphomicrobiales</taxon>
        <taxon>Nitrobacteraceae</taxon>
        <taxon>Bradyrhizobium</taxon>
    </lineage>
</organism>
<dbReference type="Proteomes" id="UP000324853">
    <property type="component" value="Unassembled WGS sequence"/>
</dbReference>
<keyword evidence="3" id="KW-1185">Reference proteome</keyword>
<proteinExistence type="predicted"/>
<dbReference type="EMBL" id="VSSR01000041">
    <property type="protein sequence ID" value="TYL80762.1"/>
    <property type="molecule type" value="Genomic_DNA"/>
</dbReference>
<name>A0A5S4WH75_9BRAD</name>
<gene>
    <name evidence="2" type="ORF">FXB38_23930</name>
</gene>
<comment type="caution">
    <text evidence="2">The sequence shown here is derived from an EMBL/GenBank/DDBJ whole genome shotgun (WGS) entry which is preliminary data.</text>
</comment>
<accession>A0A5S4WH75</accession>
<dbReference type="AlphaFoldDB" id="A0A5S4WH75"/>